<sequence length="237" mass="27502">MTFAEPTFETDLDTEGFTPTEREQEAIAAECDRIRQLIEEFPTQILHINVEYNSNSEEYEIKLALVLPGQTFATGDVSESWEQSLEKSVQKMIRRIEHYKATMSGEPEQARMAAGTTMEVEPNRRMDGKQVAKAVEQGNYLEFRKAMYPIEESLRERVGRWLQRYPQIQAKIGNRFTIADIVEETFIMAFDNFNDWQPEMLFGQWVETLIDPAMKAIARDPEGELEAISFQQTWNEV</sequence>
<reference evidence="1 2" key="1">
    <citation type="submission" date="2019-08" db="EMBL/GenBank/DDBJ databases">
        <title>Deep-cultivation of Planctomycetes and their phenomic and genomic characterization uncovers novel biology.</title>
        <authorList>
            <person name="Wiegand S."/>
            <person name="Jogler M."/>
            <person name="Boedeker C."/>
            <person name="Pinto D."/>
            <person name="Vollmers J."/>
            <person name="Rivas-Marin E."/>
            <person name="Kohn T."/>
            <person name="Peeters S.H."/>
            <person name="Heuer A."/>
            <person name="Rast P."/>
            <person name="Oberbeckmann S."/>
            <person name="Bunk B."/>
            <person name="Jeske O."/>
            <person name="Meyerdierks A."/>
            <person name="Storesund J.E."/>
            <person name="Kallscheuer N."/>
            <person name="Luecker S."/>
            <person name="Lage O.M."/>
            <person name="Pohl T."/>
            <person name="Merkel B.J."/>
            <person name="Hornburger P."/>
            <person name="Mueller R.-W."/>
            <person name="Bruemmer F."/>
            <person name="Labrenz M."/>
            <person name="Spormann A.M."/>
            <person name="Op Den Camp H."/>
            <person name="Overmann J."/>
            <person name="Amann R."/>
            <person name="Jetten M.S.M."/>
            <person name="Mascher T."/>
            <person name="Medema M.H."/>
            <person name="Devos D.P."/>
            <person name="Kaster A.-K."/>
            <person name="Ovreas L."/>
            <person name="Rohde M."/>
            <person name="Galperin M.Y."/>
            <person name="Jogler C."/>
        </authorList>
    </citation>
    <scope>NUCLEOTIDE SEQUENCE [LARGE SCALE GENOMIC DNA]</scope>
    <source>
        <strain evidence="1 2">LF1</strain>
    </source>
</reference>
<dbReference type="EMBL" id="VRLW01000001">
    <property type="protein sequence ID" value="KAA1261166.1"/>
    <property type="molecule type" value="Genomic_DNA"/>
</dbReference>
<dbReference type="RefSeq" id="WP_068259986.1">
    <property type="nucleotide sequence ID" value="NZ_LWSK01000013.1"/>
</dbReference>
<gene>
    <name evidence="1" type="ORF">LF1_37110</name>
</gene>
<accession>A0A5B1CKU1</accession>
<proteinExistence type="predicted"/>
<dbReference type="AlphaFoldDB" id="A0A5B1CKU1"/>
<organism evidence="1 2">
    <name type="scientific">Rubripirellula obstinata</name>
    <dbReference type="NCBI Taxonomy" id="406547"/>
    <lineage>
        <taxon>Bacteria</taxon>
        <taxon>Pseudomonadati</taxon>
        <taxon>Planctomycetota</taxon>
        <taxon>Planctomycetia</taxon>
        <taxon>Pirellulales</taxon>
        <taxon>Pirellulaceae</taxon>
        <taxon>Rubripirellula</taxon>
    </lineage>
</organism>
<protein>
    <recommendedName>
        <fullName evidence="3">Sigma 54 modulation protein / S30EA ribosomal protein</fullName>
    </recommendedName>
</protein>
<evidence type="ECO:0000313" key="2">
    <source>
        <dbReference type="Proteomes" id="UP000322699"/>
    </source>
</evidence>
<dbReference type="Proteomes" id="UP000322699">
    <property type="component" value="Unassembled WGS sequence"/>
</dbReference>
<evidence type="ECO:0008006" key="3">
    <source>
        <dbReference type="Google" id="ProtNLM"/>
    </source>
</evidence>
<evidence type="ECO:0000313" key="1">
    <source>
        <dbReference type="EMBL" id="KAA1261166.1"/>
    </source>
</evidence>
<dbReference type="InterPro" id="IPR036567">
    <property type="entry name" value="RHF-like"/>
</dbReference>
<comment type="caution">
    <text evidence="1">The sequence shown here is derived from an EMBL/GenBank/DDBJ whole genome shotgun (WGS) entry which is preliminary data.</text>
</comment>
<dbReference type="Gene3D" id="3.30.160.100">
    <property type="entry name" value="Ribosome hibernation promotion factor-like"/>
    <property type="match status" value="1"/>
</dbReference>
<dbReference type="OrthoDB" id="250638at2"/>
<name>A0A5B1CKU1_9BACT</name>
<dbReference type="SUPFAM" id="SSF69754">
    <property type="entry name" value="Ribosome binding protein Y (YfiA homologue)"/>
    <property type="match status" value="1"/>
</dbReference>
<keyword evidence="2" id="KW-1185">Reference proteome</keyword>